<sequence>MLDPYGTCFEVRRKVIDGQWLDSVQLTLQYDHHGNHCSGFRVENTHCLDPLPDNDIIGAWSPLVSCNPTWRPERAIP</sequence>
<accession>A0AA36GEG6</accession>
<dbReference type="EMBL" id="CATQJA010002761">
    <property type="protein sequence ID" value="CAJ0587978.1"/>
    <property type="molecule type" value="Genomic_DNA"/>
</dbReference>
<protein>
    <submittedName>
        <fullName evidence="1">Uncharacterized protein</fullName>
    </submittedName>
</protein>
<dbReference type="Proteomes" id="UP001177023">
    <property type="component" value="Unassembled WGS sequence"/>
</dbReference>
<evidence type="ECO:0000313" key="1">
    <source>
        <dbReference type="EMBL" id="CAJ0587978.1"/>
    </source>
</evidence>
<comment type="caution">
    <text evidence="1">The sequence shown here is derived from an EMBL/GenBank/DDBJ whole genome shotgun (WGS) entry which is preliminary data.</text>
</comment>
<organism evidence="1 2">
    <name type="scientific">Mesorhabditis spiculigera</name>
    <dbReference type="NCBI Taxonomy" id="96644"/>
    <lineage>
        <taxon>Eukaryota</taxon>
        <taxon>Metazoa</taxon>
        <taxon>Ecdysozoa</taxon>
        <taxon>Nematoda</taxon>
        <taxon>Chromadorea</taxon>
        <taxon>Rhabditida</taxon>
        <taxon>Rhabditina</taxon>
        <taxon>Rhabditomorpha</taxon>
        <taxon>Rhabditoidea</taxon>
        <taxon>Rhabditidae</taxon>
        <taxon>Mesorhabditinae</taxon>
        <taxon>Mesorhabditis</taxon>
    </lineage>
</organism>
<gene>
    <name evidence="1" type="ORF">MSPICULIGERA_LOCUS25931</name>
</gene>
<feature type="non-terminal residue" evidence="1">
    <location>
        <position position="77"/>
    </location>
</feature>
<proteinExistence type="predicted"/>
<evidence type="ECO:0000313" key="2">
    <source>
        <dbReference type="Proteomes" id="UP001177023"/>
    </source>
</evidence>
<keyword evidence="2" id="KW-1185">Reference proteome</keyword>
<reference evidence="1" key="1">
    <citation type="submission" date="2023-06" db="EMBL/GenBank/DDBJ databases">
        <authorList>
            <person name="Delattre M."/>
        </authorList>
    </citation>
    <scope>NUCLEOTIDE SEQUENCE</scope>
    <source>
        <strain evidence="1">AF72</strain>
    </source>
</reference>
<dbReference type="AlphaFoldDB" id="A0AA36GEG6"/>
<name>A0AA36GEG6_9BILA</name>